<evidence type="ECO:0000313" key="2">
    <source>
        <dbReference type="Proteomes" id="UP000037685"/>
    </source>
</evidence>
<protein>
    <recommendedName>
        <fullName evidence="3">Prevent-host-death protein</fullName>
    </recommendedName>
</protein>
<dbReference type="AlphaFoldDB" id="A0A0M9ACJ5"/>
<dbReference type="EMBL" id="LHCI01000106">
    <property type="protein sequence ID" value="KOX89289.1"/>
    <property type="molecule type" value="Genomic_DNA"/>
</dbReference>
<accession>A0A0M9ACJ5</accession>
<proteinExistence type="predicted"/>
<organism evidence="1 2">
    <name type="scientific">Thermus aquaticus</name>
    <dbReference type="NCBI Taxonomy" id="271"/>
    <lineage>
        <taxon>Bacteria</taxon>
        <taxon>Thermotogati</taxon>
        <taxon>Deinococcota</taxon>
        <taxon>Deinococci</taxon>
        <taxon>Thermales</taxon>
        <taxon>Thermaceae</taxon>
        <taxon>Thermus</taxon>
    </lineage>
</organism>
<dbReference type="PATRIC" id="fig|271.14.peg.536"/>
<gene>
    <name evidence="1" type="ORF">BVI061214_00447</name>
</gene>
<evidence type="ECO:0008006" key="3">
    <source>
        <dbReference type="Google" id="ProtNLM"/>
    </source>
</evidence>
<comment type="caution">
    <text evidence="1">The sequence shown here is derived from an EMBL/GenBank/DDBJ whole genome shotgun (WGS) entry which is preliminary data.</text>
</comment>
<reference evidence="1 2" key="1">
    <citation type="submission" date="2015-07" db="EMBL/GenBank/DDBJ databases">
        <authorList>
            <person name="Noorani M."/>
        </authorList>
    </citation>
    <scope>NUCLEOTIDE SEQUENCE [LARGE SCALE GENOMIC DNA]</scope>
    <source>
        <strain evidence="2">ATCC 25104 / DSM 625 / JCM 10724 / NBRC 103206 / NCIMB 11243 / YT-1</strain>
    </source>
</reference>
<evidence type="ECO:0000313" key="1">
    <source>
        <dbReference type="EMBL" id="KOX89289.1"/>
    </source>
</evidence>
<sequence>MALGEQVVFLRGAEPVALLVPYRARKKRQFGRFKGRLRIGEDFDAPLPLGMAQAFGL</sequence>
<name>A0A0M9ACJ5_THEAQ</name>
<dbReference type="Proteomes" id="UP000037685">
    <property type="component" value="Unassembled WGS sequence"/>
</dbReference>